<accession>A0A2P7RBV1</accession>
<dbReference type="PANTHER" id="PTHR43861:SF1">
    <property type="entry name" value="TRANS-ACONITATE 2-METHYLTRANSFERASE"/>
    <property type="match status" value="1"/>
</dbReference>
<proteinExistence type="predicted"/>
<dbReference type="CDD" id="cd02440">
    <property type="entry name" value="AdoMet_MTases"/>
    <property type="match status" value="1"/>
</dbReference>
<protein>
    <submittedName>
        <fullName evidence="4">Class I SAM-dependent methyltransferase</fullName>
    </submittedName>
</protein>
<dbReference type="InterPro" id="IPR029063">
    <property type="entry name" value="SAM-dependent_MTases_sf"/>
</dbReference>
<name>A0A2P7RBV1_9GAMM</name>
<evidence type="ECO:0000313" key="4">
    <source>
        <dbReference type="EMBL" id="PSJ47653.1"/>
    </source>
</evidence>
<dbReference type="SUPFAM" id="SSF53335">
    <property type="entry name" value="S-adenosyl-L-methionine-dependent methyltransferases"/>
    <property type="match status" value="1"/>
</dbReference>
<gene>
    <name evidence="4" type="ORF">C7H85_02140</name>
</gene>
<keyword evidence="2 4" id="KW-0808">Transferase</keyword>
<keyword evidence="1 4" id="KW-0489">Methyltransferase</keyword>
<dbReference type="Pfam" id="PF13649">
    <property type="entry name" value="Methyltransf_25"/>
    <property type="match status" value="1"/>
</dbReference>
<evidence type="ECO:0000259" key="3">
    <source>
        <dbReference type="Pfam" id="PF13649"/>
    </source>
</evidence>
<evidence type="ECO:0000256" key="1">
    <source>
        <dbReference type="ARBA" id="ARBA00022603"/>
    </source>
</evidence>
<dbReference type="AlphaFoldDB" id="A0A2P7RBV1"/>
<dbReference type="InterPro" id="IPR041698">
    <property type="entry name" value="Methyltransf_25"/>
</dbReference>
<reference evidence="4 5" key="1">
    <citation type="submission" date="2018-03" db="EMBL/GenBank/DDBJ databases">
        <title>The draft genome of Zobellella sp. 59N8.</title>
        <authorList>
            <person name="Liu L."/>
            <person name="Li L."/>
            <person name="Zhang X."/>
            <person name="Liang L."/>
            <person name="Wang T."/>
        </authorList>
    </citation>
    <scope>NUCLEOTIDE SEQUENCE [LARGE SCALE GENOMIC DNA]</scope>
    <source>
        <strain evidence="4 5">59N8</strain>
    </source>
</reference>
<dbReference type="OrthoDB" id="5642573at2"/>
<dbReference type="Proteomes" id="UP000240243">
    <property type="component" value="Unassembled WGS sequence"/>
</dbReference>
<organism evidence="4 5">
    <name type="scientific">Zobellella endophytica</name>
    <dbReference type="NCBI Taxonomy" id="2116700"/>
    <lineage>
        <taxon>Bacteria</taxon>
        <taxon>Pseudomonadati</taxon>
        <taxon>Pseudomonadota</taxon>
        <taxon>Gammaproteobacteria</taxon>
        <taxon>Aeromonadales</taxon>
        <taxon>Aeromonadaceae</taxon>
        <taxon>Zobellella</taxon>
    </lineage>
</organism>
<dbReference type="Gene3D" id="3.40.50.150">
    <property type="entry name" value="Vaccinia Virus protein VP39"/>
    <property type="match status" value="1"/>
</dbReference>
<sequence length="212" mass="23072">MKDAKTFWDKSAPRYAKSRIRDEQAYQRKLAITQGYFRPDWSVLEFGCGTGGTAIIHAPHVGHILATDISDTMLDIAGQRAREAGVDNISFQQGTLESLELAAASFDAVLGLNVLHLLDDLDAALARVHRLLKPGGIFVSSTALVGDIAVFWRLLIPLMQRLGLAPYVNRLGRQQLVAGLTKAGFRIEHQWQPGRGSVFIVASKGTAGLHTG</sequence>
<dbReference type="GO" id="GO:0008168">
    <property type="term" value="F:methyltransferase activity"/>
    <property type="evidence" value="ECO:0007669"/>
    <property type="project" value="UniProtKB-KW"/>
</dbReference>
<evidence type="ECO:0000256" key="2">
    <source>
        <dbReference type="ARBA" id="ARBA00022679"/>
    </source>
</evidence>
<evidence type="ECO:0000313" key="5">
    <source>
        <dbReference type="Proteomes" id="UP000240243"/>
    </source>
</evidence>
<dbReference type="RefSeq" id="WP_106728066.1">
    <property type="nucleotide sequence ID" value="NZ_PXYG01000001.1"/>
</dbReference>
<dbReference type="GO" id="GO:0032259">
    <property type="term" value="P:methylation"/>
    <property type="evidence" value="ECO:0007669"/>
    <property type="project" value="UniProtKB-KW"/>
</dbReference>
<dbReference type="EMBL" id="PXYG01000001">
    <property type="protein sequence ID" value="PSJ47653.1"/>
    <property type="molecule type" value="Genomic_DNA"/>
</dbReference>
<dbReference type="PANTHER" id="PTHR43861">
    <property type="entry name" value="TRANS-ACONITATE 2-METHYLTRANSFERASE-RELATED"/>
    <property type="match status" value="1"/>
</dbReference>
<keyword evidence="5" id="KW-1185">Reference proteome</keyword>
<comment type="caution">
    <text evidence="4">The sequence shown here is derived from an EMBL/GenBank/DDBJ whole genome shotgun (WGS) entry which is preliminary data.</text>
</comment>
<feature type="domain" description="Methyltransferase" evidence="3">
    <location>
        <begin position="43"/>
        <end position="136"/>
    </location>
</feature>